<feature type="chain" id="PRO_5025575779" description="SUR7/PalI family-domain-containing protein" evidence="3">
    <location>
        <begin position="20"/>
        <end position="542"/>
    </location>
</feature>
<keyword evidence="2" id="KW-0472">Membrane</keyword>
<accession>A0A6A5QSI0</accession>
<feature type="region of interest" description="Disordered" evidence="1">
    <location>
        <begin position="216"/>
        <end position="243"/>
    </location>
</feature>
<dbReference type="Proteomes" id="UP000800096">
    <property type="component" value="Unassembled WGS sequence"/>
</dbReference>
<feature type="compositionally biased region" description="Polar residues" evidence="1">
    <location>
        <begin position="459"/>
        <end position="482"/>
    </location>
</feature>
<sequence>MAPQRALVTLLSFVLAANAQISSYRSTSAFWTYTSRYAAVVSPSPYTSRNGQVSTYSVTDNYRTVKSTVTPTAAPTSTSTSWSYYSDVEIVYHYYGQNAVALSDVEPEYGDEGYSTAIYGSYTSGATPTTTYFMPVTMTAPASCPTQFTVTTTASVSIPSIVRDQVKPTSTVNAGITTRGSYYTYSVQTWYLSAGAAPFTSTDDFTYSYYIASCSTPPAARSSSSGYDGRGGSSGDDDSSSSDSYYCSRYSYSYYCSSGLKTWIIVIASVIPGLFLLGFLESWFWFRRLMTGQSAMRFGTVCWVLISLWVLCFTRMQDARSKEDQKLLQEKWKHMRSGAAFKAWWKWGFRHAYPVEHLGQFSKQTVGVVPVGQPLHPAMAQAPSGFMPGPFLSGAPGQIYYYGPPPPGWVPTPDSQGFMPPQGYMYPSAQQAGYYGGDLSKGATNVSTSPVSQHPAMVQQPNAQPVSPTSTSTAQPQVQQTMYHAHDGSTPCPPPQGPVPESPAAQRTSTVSEVPANTAPRSANALQAPMPRNDTNDRSLYE</sequence>
<organism evidence="4 5">
    <name type="scientific">Ampelomyces quisqualis</name>
    <name type="common">Powdery mildew agent</name>
    <dbReference type="NCBI Taxonomy" id="50730"/>
    <lineage>
        <taxon>Eukaryota</taxon>
        <taxon>Fungi</taxon>
        <taxon>Dikarya</taxon>
        <taxon>Ascomycota</taxon>
        <taxon>Pezizomycotina</taxon>
        <taxon>Dothideomycetes</taxon>
        <taxon>Pleosporomycetidae</taxon>
        <taxon>Pleosporales</taxon>
        <taxon>Pleosporineae</taxon>
        <taxon>Phaeosphaeriaceae</taxon>
        <taxon>Ampelomyces</taxon>
    </lineage>
</organism>
<keyword evidence="3" id="KW-0732">Signal</keyword>
<dbReference type="EMBL" id="ML979134">
    <property type="protein sequence ID" value="KAF1917770.1"/>
    <property type="molecule type" value="Genomic_DNA"/>
</dbReference>
<evidence type="ECO:0000313" key="5">
    <source>
        <dbReference type="Proteomes" id="UP000800096"/>
    </source>
</evidence>
<protein>
    <recommendedName>
        <fullName evidence="6">SUR7/PalI family-domain-containing protein</fullName>
    </recommendedName>
</protein>
<feature type="signal peptide" evidence="3">
    <location>
        <begin position="1"/>
        <end position="19"/>
    </location>
</feature>
<keyword evidence="2" id="KW-1133">Transmembrane helix</keyword>
<dbReference type="AlphaFoldDB" id="A0A6A5QSI0"/>
<evidence type="ECO:0008006" key="6">
    <source>
        <dbReference type="Google" id="ProtNLM"/>
    </source>
</evidence>
<feature type="compositionally biased region" description="Pro residues" evidence="1">
    <location>
        <begin position="491"/>
        <end position="501"/>
    </location>
</feature>
<proteinExistence type="predicted"/>
<reference evidence="4" key="1">
    <citation type="journal article" date="2020" name="Stud. Mycol.">
        <title>101 Dothideomycetes genomes: a test case for predicting lifestyles and emergence of pathogens.</title>
        <authorList>
            <person name="Haridas S."/>
            <person name="Albert R."/>
            <person name="Binder M."/>
            <person name="Bloem J."/>
            <person name="Labutti K."/>
            <person name="Salamov A."/>
            <person name="Andreopoulos B."/>
            <person name="Baker S."/>
            <person name="Barry K."/>
            <person name="Bills G."/>
            <person name="Bluhm B."/>
            <person name="Cannon C."/>
            <person name="Castanera R."/>
            <person name="Culley D."/>
            <person name="Daum C."/>
            <person name="Ezra D."/>
            <person name="Gonzalez J."/>
            <person name="Henrissat B."/>
            <person name="Kuo A."/>
            <person name="Liang C."/>
            <person name="Lipzen A."/>
            <person name="Lutzoni F."/>
            <person name="Magnuson J."/>
            <person name="Mondo S."/>
            <person name="Nolan M."/>
            <person name="Ohm R."/>
            <person name="Pangilinan J."/>
            <person name="Park H.-J."/>
            <person name="Ramirez L."/>
            <person name="Alfaro M."/>
            <person name="Sun H."/>
            <person name="Tritt A."/>
            <person name="Yoshinaga Y."/>
            <person name="Zwiers L.-H."/>
            <person name="Turgeon B."/>
            <person name="Goodwin S."/>
            <person name="Spatafora J."/>
            <person name="Crous P."/>
            <person name="Grigoriev I."/>
        </authorList>
    </citation>
    <scope>NUCLEOTIDE SEQUENCE</scope>
    <source>
        <strain evidence="4">HMLAC05119</strain>
    </source>
</reference>
<feature type="transmembrane region" description="Helical" evidence="2">
    <location>
        <begin position="263"/>
        <end position="286"/>
    </location>
</feature>
<evidence type="ECO:0000256" key="1">
    <source>
        <dbReference type="SAM" id="MobiDB-lite"/>
    </source>
</evidence>
<keyword evidence="2" id="KW-0812">Transmembrane</keyword>
<feature type="transmembrane region" description="Helical" evidence="2">
    <location>
        <begin position="298"/>
        <end position="316"/>
    </location>
</feature>
<evidence type="ECO:0000256" key="3">
    <source>
        <dbReference type="SAM" id="SignalP"/>
    </source>
</evidence>
<evidence type="ECO:0000256" key="2">
    <source>
        <dbReference type="SAM" id="Phobius"/>
    </source>
</evidence>
<gene>
    <name evidence="4" type="ORF">BDU57DRAFT_514203</name>
</gene>
<dbReference type="OrthoDB" id="3795566at2759"/>
<feature type="region of interest" description="Disordered" evidence="1">
    <location>
        <begin position="440"/>
        <end position="542"/>
    </location>
</feature>
<name>A0A6A5QSI0_AMPQU</name>
<keyword evidence="5" id="KW-1185">Reference proteome</keyword>
<feature type="compositionally biased region" description="Polar residues" evidence="1">
    <location>
        <begin position="442"/>
        <end position="452"/>
    </location>
</feature>
<evidence type="ECO:0000313" key="4">
    <source>
        <dbReference type="EMBL" id="KAF1917770.1"/>
    </source>
</evidence>